<dbReference type="KEGG" id="pmrn:116944927"/>
<keyword evidence="3 13" id="KW-0813">Transport</keyword>
<evidence type="ECO:0000256" key="6">
    <source>
        <dbReference type="ARBA" id="ARBA00022737"/>
    </source>
</evidence>
<dbReference type="AlphaFoldDB" id="A0AAJ7WYI4"/>
<feature type="repeat" description="Solcar" evidence="12">
    <location>
        <begin position="266"/>
        <end position="351"/>
    </location>
</feature>
<evidence type="ECO:0000256" key="10">
    <source>
        <dbReference type="ARBA" id="ARBA00023128"/>
    </source>
</evidence>
<dbReference type="FunFam" id="1.50.40.10:FF:000003">
    <property type="entry name" value="Putative calcium-binding mitochondrial carrier protein scamc-2"/>
    <property type="match status" value="1"/>
</dbReference>
<evidence type="ECO:0000313" key="16">
    <source>
        <dbReference type="RefSeq" id="XP_032814761.1"/>
    </source>
</evidence>
<sequence>MSTLQARAEKLFHSLDTDGNGRIDFKELRNGLRSLGMTLLPGDEERLMREADSNGNHQLDYEEFCVFLERRRDKLKAVFSSIDKNVDGKLSVEEINQAVEEQGLALNPRRAKVLLHKLDRDGSSTIDWDEWLDFYLLHPADSMEQIVQRWTHSMIFNAGDGLIIPQECEDGVTWWRHLLAGGGACAVSYSSTAPLLRLRVEMQVRGTPERPLHMAESVRRMIREGGLRALWRGNGANVVKMLPESAIMQMTYEQLKKYFRGEKQRVSTSDRFAAGCIAGGVSSSIIYPLEVLRTRLTLRTTGQYASMVDCARQVVQAEGWRAFYKGLTPHMVALLPHAGIDLALYETLKELWLQHCETEHTEPGLGAMLACGAVSSTCAQLGSYPLLLIKTRMQAGAVLNGAQGSAQVGMWASLWQLGARGGLLGLYRGIVPTFARVIPSAAVCSAVYDHMKRGLGVTHDAGEQCRCAHDEEDLAG</sequence>
<feature type="repeat" description="Solcar" evidence="12">
    <location>
        <begin position="363"/>
        <end position="454"/>
    </location>
</feature>
<dbReference type="InterPro" id="IPR011992">
    <property type="entry name" value="EF-hand-dom_pair"/>
</dbReference>
<evidence type="ECO:0000256" key="11">
    <source>
        <dbReference type="ARBA" id="ARBA00023136"/>
    </source>
</evidence>
<dbReference type="PRINTS" id="PR00926">
    <property type="entry name" value="MITOCARRIER"/>
</dbReference>
<keyword evidence="6" id="KW-0677">Repeat</keyword>
<organism evidence="15 16">
    <name type="scientific">Petromyzon marinus</name>
    <name type="common">Sea lamprey</name>
    <dbReference type="NCBI Taxonomy" id="7757"/>
    <lineage>
        <taxon>Eukaryota</taxon>
        <taxon>Metazoa</taxon>
        <taxon>Chordata</taxon>
        <taxon>Craniata</taxon>
        <taxon>Vertebrata</taxon>
        <taxon>Cyclostomata</taxon>
        <taxon>Hyperoartia</taxon>
        <taxon>Petromyzontiformes</taxon>
        <taxon>Petromyzontidae</taxon>
        <taxon>Petromyzon</taxon>
    </lineage>
</organism>
<evidence type="ECO:0000256" key="3">
    <source>
        <dbReference type="ARBA" id="ARBA00022448"/>
    </source>
</evidence>
<dbReference type="InterPro" id="IPR018108">
    <property type="entry name" value="MCP_transmembrane"/>
</dbReference>
<dbReference type="GO" id="GO:0005743">
    <property type="term" value="C:mitochondrial inner membrane"/>
    <property type="evidence" value="ECO:0007669"/>
    <property type="project" value="UniProtKB-SubCell"/>
</dbReference>
<dbReference type="PROSITE" id="PS50920">
    <property type="entry name" value="SOLCAR"/>
    <property type="match status" value="3"/>
</dbReference>
<dbReference type="RefSeq" id="XP_032814761.1">
    <property type="nucleotide sequence ID" value="XM_032958870.1"/>
</dbReference>
<feature type="domain" description="EF-hand" evidence="14">
    <location>
        <begin position="106"/>
        <end position="141"/>
    </location>
</feature>
<name>A0AAJ7WYI4_PETMA</name>
<protein>
    <submittedName>
        <fullName evidence="16 17">Calcium-binding mitochondrial carrier protein SCaMC-1-B-like</fullName>
    </submittedName>
</protein>
<evidence type="ECO:0000259" key="14">
    <source>
        <dbReference type="PROSITE" id="PS50222"/>
    </source>
</evidence>
<keyword evidence="8" id="KW-0106">Calcium</keyword>
<feature type="domain" description="EF-hand" evidence="14">
    <location>
        <begin position="3"/>
        <end position="38"/>
    </location>
</feature>
<dbReference type="Gene3D" id="1.50.40.10">
    <property type="entry name" value="Mitochondrial carrier domain"/>
    <property type="match status" value="1"/>
</dbReference>
<dbReference type="PROSITE" id="PS50222">
    <property type="entry name" value="EF_HAND_2"/>
    <property type="match status" value="3"/>
</dbReference>
<comment type="similarity">
    <text evidence="2 13">Belongs to the mitochondrial carrier (TC 2.A.29) family.</text>
</comment>
<keyword evidence="4 12" id="KW-0812">Transmembrane</keyword>
<dbReference type="PANTHER" id="PTHR24089">
    <property type="entry name" value="SOLUTE CARRIER FAMILY 25"/>
    <property type="match status" value="1"/>
</dbReference>
<keyword evidence="5" id="KW-0479">Metal-binding</keyword>
<reference evidence="16 17" key="1">
    <citation type="submission" date="2025-04" db="UniProtKB">
        <authorList>
            <consortium name="RefSeq"/>
        </authorList>
    </citation>
    <scope>IDENTIFICATION</scope>
    <source>
        <tissue evidence="16 17">Sperm</tissue>
    </source>
</reference>
<dbReference type="FunFam" id="1.10.238.10:FF:000028">
    <property type="entry name" value="Putative calcium-binding mitochondrial carrier protein scamc-2"/>
    <property type="match status" value="1"/>
</dbReference>
<keyword evidence="7" id="KW-0999">Mitochondrion inner membrane</keyword>
<evidence type="ECO:0000256" key="7">
    <source>
        <dbReference type="ARBA" id="ARBA00022792"/>
    </source>
</evidence>
<gene>
    <name evidence="16 17" type="primary">LOC116944927</name>
</gene>
<evidence type="ECO:0000256" key="4">
    <source>
        <dbReference type="ARBA" id="ARBA00022692"/>
    </source>
</evidence>
<dbReference type="InterPro" id="IPR002048">
    <property type="entry name" value="EF_hand_dom"/>
</dbReference>
<dbReference type="GO" id="GO:0005509">
    <property type="term" value="F:calcium ion binding"/>
    <property type="evidence" value="ECO:0007669"/>
    <property type="project" value="InterPro"/>
</dbReference>
<evidence type="ECO:0000256" key="8">
    <source>
        <dbReference type="ARBA" id="ARBA00022837"/>
    </source>
</evidence>
<evidence type="ECO:0000256" key="12">
    <source>
        <dbReference type="PROSITE-ProRule" id="PRU00282"/>
    </source>
</evidence>
<accession>A0AAJ7WYI4</accession>
<keyword evidence="10" id="KW-0496">Mitochondrion</keyword>
<dbReference type="Gene3D" id="1.10.238.10">
    <property type="entry name" value="EF-hand"/>
    <property type="match status" value="2"/>
</dbReference>
<dbReference type="Pfam" id="PF00153">
    <property type="entry name" value="Mito_carr"/>
    <property type="match status" value="3"/>
</dbReference>
<evidence type="ECO:0000256" key="2">
    <source>
        <dbReference type="ARBA" id="ARBA00006375"/>
    </source>
</evidence>
<dbReference type="PROSITE" id="PS00018">
    <property type="entry name" value="EF_HAND_1"/>
    <property type="match status" value="1"/>
</dbReference>
<evidence type="ECO:0000256" key="13">
    <source>
        <dbReference type="RuleBase" id="RU000488"/>
    </source>
</evidence>
<keyword evidence="15" id="KW-1185">Reference proteome</keyword>
<dbReference type="RefSeq" id="XP_032814762.1">
    <property type="nucleotide sequence ID" value="XM_032958871.1"/>
</dbReference>
<evidence type="ECO:0000256" key="1">
    <source>
        <dbReference type="ARBA" id="ARBA00004448"/>
    </source>
</evidence>
<dbReference type="InterPro" id="IPR018247">
    <property type="entry name" value="EF_Hand_1_Ca_BS"/>
</dbReference>
<dbReference type="SUPFAM" id="SSF103506">
    <property type="entry name" value="Mitochondrial carrier"/>
    <property type="match status" value="1"/>
</dbReference>
<dbReference type="GeneID" id="116944927"/>
<keyword evidence="9" id="KW-1133">Transmembrane helix</keyword>
<dbReference type="Proteomes" id="UP001318040">
    <property type="component" value="Chromosome 22"/>
</dbReference>
<proteinExistence type="inferred from homology"/>
<dbReference type="SUPFAM" id="SSF47473">
    <property type="entry name" value="EF-hand"/>
    <property type="match status" value="1"/>
</dbReference>
<dbReference type="InterPro" id="IPR023395">
    <property type="entry name" value="MCP_dom_sf"/>
</dbReference>
<evidence type="ECO:0000313" key="17">
    <source>
        <dbReference type="RefSeq" id="XP_032814762.1"/>
    </source>
</evidence>
<dbReference type="InterPro" id="IPR002067">
    <property type="entry name" value="MCP"/>
</dbReference>
<feature type="repeat" description="Solcar" evidence="12">
    <location>
        <begin position="172"/>
        <end position="258"/>
    </location>
</feature>
<comment type="subcellular location">
    <subcellularLocation>
        <location evidence="1">Mitochondrion inner membrane</location>
        <topology evidence="1">Multi-pass membrane protein</topology>
    </subcellularLocation>
</comment>
<evidence type="ECO:0000256" key="5">
    <source>
        <dbReference type="ARBA" id="ARBA00022723"/>
    </source>
</evidence>
<keyword evidence="11 12" id="KW-0472">Membrane</keyword>
<evidence type="ECO:0000256" key="9">
    <source>
        <dbReference type="ARBA" id="ARBA00022989"/>
    </source>
</evidence>
<dbReference type="Pfam" id="PF13499">
    <property type="entry name" value="EF-hand_7"/>
    <property type="match status" value="2"/>
</dbReference>
<dbReference type="SMART" id="SM00054">
    <property type="entry name" value="EFh"/>
    <property type="match status" value="4"/>
</dbReference>
<evidence type="ECO:0000313" key="15">
    <source>
        <dbReference type="Proteomes" id="UP001318040"/>
    </source>
</evidence>
<feature type="domain" description="EF-hand" evidence="14">
    <location>
        <begin position="70"/>
        <end position="105"/>
    </location>
</feature>
<dbReference type="GO" id="GO:0055085">
    <property type="term" value="P:transmembrane transport"/>
    <property type="evidence" value="ECO:0007669"/>
    <property type="project" value="InterPro"/>
</dbReference>